<sequence>MAADRTSRCILGKYPKYVPTSTVVGDTQVKYIHEHFDPHRKDAPALFTQSGASILDVRDLLDLGPPTVTTLVLHVGGNHLTTTGAVRAFNMYCDIFHHLLREGPEITTLYATLVLPRYLNRCRRERTLDNVFRLNQELRQFNERLRQLCLRTAGLFYIDHAFHQLPPFRVLAPDGRHPSFRGVALLAGNLHGALQRGRHRANPGWLEPLTPPRSTCHVETHTDEPDQPITTVSTNNNQKQWPPLPQSEPRRVPTGERLAHGGAPAGPAASAPLVGSRPLGRPSSPPFGAHTGPVSPPWEPGSFTRPDSSAPPRSRSPYNLRTFSNAAGARPKRMF</sequence>
<evidence type="ECO:0000313" key="1">
    <source>
        <dbReference type="EMBL" id="KAG0411516.1"/>
    </source>
</evidence>
<keyword evidence="2" id="KW-1185">Reference proteome</keyword>
<gene>
    <name evidence="1" type="ORF">HPB47_011357</name>
</gene>
<evidence type="ECO:0000313" key="2">
    <source>
        <dbReference type="Proteomes" id="UP000805193"/>
    </source>
</evidence>
<accession>A0AC60NWH8</accession>
<organism evidence="1 2">
    <name type="scientific">Ixodes persulcatus</name>
    <name type="common">Taiga tick</name>
    <dbReference type="NCBI Taxonomy" id="34615"/>
    <lineage>
        <taxon>Eukaryota</taxon>
        <taxon>Metazoa</taxon>
        <taxon>Ecdysozoa</taxon>
        <taxon>Arthropoda</taxon>
        <taxon>Chelicerata</taxon>
        <taxon>Arachnida</taxon>
        <taxon>Acari</taxon>
        <taxon>Parasitiformes</taxon>
        <taxon>Ixodida</taxon>
        <taxon>Ixodoidea</taxon>
        <taxon>Ixodidae</taxon>
        <taxon>Ixodinae</taxon>
        <taxon>Ixodes</taxon>
    </lineage>
</organism>
<name>A0AC60NWH8_IXOPE</name>
<reference evidence="1 2" key="1">
    <citation type="journal article" date="2020" name="Cell">
        <title>Large-Scale Comparative Analyses of Tick Genomes Elucidate Their Genetic Diversity and Vector Capacities.</title>
        <authorList>
            <consortium name="Tick Genome and Microbiome Consortium (TIGMIC)"/>
            <person name="Jia N."/>
            <person name="Wang J."/>
            <person name="Shi W."/>
            <person name="Du L."/>
            <person name="Sun Y."/>
            <person name="Zhan W."/>
            <person name="Jiang J.F."/>
            <person name="Wang Q."/>
            <person name="Zhang B."/>
            <person name="Ji P."/>
            <person name="Bell-Sakyi L."/>
            <person name="Cui X.M."/>
            <person name="Yuan T.T."/>
            <person name="Jiang B.G."/>
            <person name="Yang W.F."/>
            <person name="Lam T.T."/>
            <person name="Chang Q.C."/>
            <person name="Ding S.J."/>
            <person name="Wang X.J."/>
            <person name="Zhu J.G."/>
            <person name="Ruan X.D."/>
            <person name="Zhao L."/>
            <person name="Wei J.T."/>
            <person name="Ye R.Z."/>
            <person name="Que T.C."/>
            <person name="Du C.H."/>
            <person name="Zhou Y.H."/>
            <person name="Cheng J.X."/>
            <person name="Dai P.F."/>
            <person name="Guo W.B."/>
            <person name="Han X.H."/>
            <person name="Huang E.J."/>
            <person name="Li L.F."/>
            <person name="Wei W."/>
            <person name="Gao Y.C."/>
            <person name="Liu J.Z."/>
            <person name="Shao H.Z."/>
            <person name="Wang X."/>
            <person name="Wang C.C."/>
            <person name="Yang T.C."/>
            <person name="Huo Q.B."/>
            <person name="Li W."/>
            <person name="Chen H.Y."/>
            <person name="Chen S.E."/>
            <person name="Zhou L.G."/>
            <person name="Ni X.B."/>
            <person name="Tian J.H."/>
            <person name="Sheng Y."/>
            <person name="Liu T."/>
            <person name="Pan Y.S."/>
            <person name="Xia L.Y."/>
            <person name="Li J."/>
            <person name="Zhao F."/>
            <person name="Cao W.C."/>
        </authorList>
    </citation>
    <scope>NUCLEOTIDE SEQUENCE [LARGE SCALE GENOMIC DNA]</scope>
    <source>
        <strain evidence="1">Iper-2018</strain>
    </source>
</reference>
<dbReference type="EMBL" id="JABSTQ010011425">
    <property type="protein sequence ID" value="KAG0411516.1"/>
    <property type="molecule type" value="Genomic_DNA"/>
</dbReference>
<dbReference type="Proteomes" id="UP000805193">
    <property type="component" value="Unassembled WGS sequence"/>
</dbReference>
<comment type="caution">
    <text evidence="1">The sequence shown here is derived from an EMBL/GenBank/DDBJ whole genome shotgun (WGS) entry which is preliminary data.</text>
</comment>
<proteinExistence type="predicted"/>
<protein>
    <submittedName>
        <fullName evidence="1">Uncharacterized protein</fullName>
    </submittedName>
</protein>